<dbReference type="HAMAP" id="MF_03029">
    <property type="entry name" value="WDR12"/>
    <property type="match status" value="1"/>
</dbReference>
<keyword evidence="9" id="KW-0804">Transcription</keyword>
<keyword evidence="11" id="KW-0119">Carbohydrate metabolism</keyword>
<feature type="compositionally biased region" description="Basic and acidic residues" evidence="16">
    <location>
        <begin position="3437"/>
        <end position="3450"/>
    </location>
</feature>
<dbReference type="SUPFAM" id="SSF57783">
    <property type="entry name" value="Zinc beta-ribbon"/>
    <property type="match status" value="1"/>
</dbReference>
<dbReference type="PANTHER" id="PTHR31267:SF2">
    <property type="entry name" value="EXPRESSED PROTEIN"/>
    <property type="match status" value="1"/>
</dbReference>
<dbReference type="InterPro" id="IPR036915">
    <property type="entry name" value="Cyclin-like_sf"/>
</dbReference>
<sequence>MSSHFQWKAKPVAKITGRIRMVVLMWGAAPPSRPPLGKKGGSLRGLISRAVVSNAKGAGTNNGFPSFLPKEVDKIKDPYARTLARRMERLPVPIGSSESCIMSSCVRPLKQSEINPVVLLHCFDSSCLEWRCVYPLLEEAGLEAWAVDVLGWGFCDLERRPPCSAASKRDHLYQFWKSYIRRPMILVGPSLGGSVAIDFAYHYPVAVEKLVLINASVYAEGTGDMAKLPKALAYAGVSLLKSTPLRFYANMLAFNSISLATTFDWTNVGRLHCLQPWWKDATVSFMTSGGYNVISQIKQVKQKVLVICSEQDKIISYKQILRLRCELPFAIMRLVPDTGHLPHVENPASVAKLIAEFALNDQMDADGNTEEPSRLVLVRFKTDLGHPYKVPESSISIPANLTRFGLSTVVNNLIKSGNPDWESEPFDFLIKNELVRMSLEKFLLAKNISAERILEIEYIRAVVPRKEEEPSLHNDWVSAVDGSSPRFFLTGCYDGLGRVWKAAGACTHILEGHSEPVTSVSIINPKGGESVTVATASKDRTLRLWKFNAEETRKNPLKIRAFKILRGHTAAVQSVAAQTSGNMVLSTSDFQYVCSGSWDSTINLWQTNEPDSEGDTVSTKKRKKTGQEKESQWEVEAVSSLVGHTQCVSTVKWPEPKTIYSASWDHSIKEWNVERGTATSTIYHDKVLNYIDIGGEGSALIAAGGSDPIVRVWDPRKPGTSASIKTFSSHTSWVTACKWHEKSPFHLVSASYDGKVMLWDTRTAALCADWWKGDTVLSGGADSKLCMTSGFVLLRDDNFSISAIAFSHKQKTAAVPEWQRQFDLWFLILLDHLCESERIWTMGYPLARLKQDFRHASGLEIDHRSLGFNNLSGFISSGYSHLCMMERVGGRRNRNLIVRPIKTPPTRHDTNYKEEMGTISLPEMAVGVIHHCPIASSGPQCKYDRSVCRLGRRPLVLRTNSNRKKCDDSTDTFTNVANTSGSSEVLNIEEDEMMTARKALLEAQARQGAIEKERDQLLEELACSEAKQQEYVATILHDKELAIAELEAAKSLFHQKLLETVEEKFSLESKLVLAKQDAVELAVQVEKLAEIAFQQATSHILQDAQMRVSAAETTAAEAAYQIEKQIKEVTEGSILLIVEQSKLAIEKALDAAEKSGEHASKAVLEYTEGVSPLDELASLQSKNIMLQGAVNDLESQLLLTRSDVDRLKLELEKALAHANAFEVRANDAEKALLEFQESSRKNTLQKEEEIMSLIEKMKKDTSERMKSSSKAFKAELQSIRDAIGAAKEMARTKDDAYLRRCEALRRSLKASEAATKMWRQRAEMAESLLLKDRSLGEGDEDSIYVVNGGRIDLLTDDDSQKWKLLSDGPRREIPQWMARKIRTISPRFPPRKIDVAEASSSKFRSLNLPKPDEVWSIAKEKPKEGDTLIEHVRERETIEKKRKALEHVLQRKTIQWQSTQEQTKLEPGTGTGREIVFQGFNWESWRRQWYLDLAPKAADLSKIGVTAVWFPPPTESVAPQGYMPSDLYNLNSAYGTVDELKHCIEEMHSQDLLALGDVVLNHRCAHKQSPNGIWNIFGGKLAWGPEAIVCDDPNFQGQGNPSSGDIFHAAPNIDHSKEFVRNDIKEWLNWLRNDIGFDGWRLDFVRGFSGTYVKEYIEASVPAFAIGEYWDSLAYEHGNLCYNQDAHRQRIVNWINATGGTSSAFDVTTKGILHSALHNQYWRLIDPQGKPTGVLGWWPSRAVTFLENHDTGSTQGHWPFPRDKLTQGYAYILTHPGTPVIFYDHLYDFGLHDIITELIDARRRAGIHCRSSVKIYHANNEGYVAQIGDTLVMKLGHFDWNPSKENHLEGSWQTFVDKGSDYKLWDKLENAWQNCRDQDFGRGRGGESLSFDKTYKQLAQKPELSHIQTRNQHLETNGFMLGWQDLQESQFFDDSSVLVPLALTSRGLSILQSEQENASCDSPTLTTNSERSEITEASSEFNFVGRQPQLVRGQQQGIPQIHSMQQSGYNDMQMLQQHLMFKKLQELQRQQQLQQFGDARQHNAVNQLSAINKQTSGVQFSPLINGTPVNDTPQMFMNWVQRGGSLGGQNVSNRVIFSQEQGQTLSSMGLAPQQFDASLYGTPVASGRGTMNQYSHLPVMSHDSENLLAKANDQMQKPAMQPSAFNNSFVGAHCTTASPDQVCSPQGAFVSQQGFQGKNVFGQVITQGSNCGSTLGNLQQGDTLQTNTSPQELSGKQDQAGWPGIFQQKTMQHGPSQGLVPLDPMEEKILFDMDDSTWDSSMGKQSDIGAGGFGNAFESSFPSLQSGSWSALMQSAVAEASSSDTGQQEEWSGLTFQNTELSTGNQPSNIVDNENQGSWADNNLQSVSSLSSKPFPMLNDSSVSSSFPGFPQPGIQFTPEHREGFHQDESHESIQKSPKSSSEWLDRNSQQVQPHMRLDNTWTSQSSKPEGDINEGMYNRNSENHMWNRDGDSRVTSFSRSTGQLEQAHFGSENILRNRENSNIFNFHSLQNSHMTNVHQETSHQVQDNNKLDYGKHFISSNKEDNEGIGEKHHQMSNSSHVMQNSYGREGGTYEQQQNCYQRDNSYGRKSEDSSGMRLTAQTRVDQLKENSSIAQFGHPGFNPLSEVTEAKTPGASVSHIYNQSSASQGFALKLASPSQRQSISNTLFSSQGMIHPASNPNQMQMDSNLRGKNQTWSTLSPSQPLPQSHESSPRSRWDDKFGIGGQSSSPTSYKHGNSIAESTSSPTFSRNQLQTQHLFNVPGPSNQTTLPGSSAKHAPSNLALSQDTSQQIFVNSGGQQFPVLEAVPVSQPPFMSGMPARGGVSVKPQSLWTNNQRQQHVSGMETTSLASKELNGLNTQDSGYRSSEFGHSHTSLQGFNSAQEKQEEERMFDASQTGVRNVSDPSDFASGTLLNHSHLQDLGGIHHSDSNGLAPSARNLGFLGHALKHSHGFRHDHSRLHQVQGTKNEEADPSRRDLDVQQVTAMAGQQSIYGHNKDGELNSPSAHKLSPLGNSNATNFLTDAREGLSVKTSSESAFQAQGMVAFGESDSQSPSIGNDVLPNYAETSQPNLSMASNWFKQYGTFRNGQMQPMYDARLARSSAGQTSLVKPSQSLNIHSSVEQIDASEANRVWPSTATNLVTSEPFVAPYVLPSEVIDETMAIVRPKKRKIETSELLPWHKVTEGSKRVQDVSLAEQEWALSCNRLTEKVGHEFEMIEDGRPILRSKRRLIFTTQFLQQLLGPAPASILSADAALYYDSVTYFVAKLSLGDACTLTCSSSTDAPLNDSNTIGEKPKVSENTEMQYLSKAVEDFTNRSKKLENDLLRLDKVSILDLRLECQELERFSVINRFARFHIPQTATSGTTSSSGTVPTAPKPFPQRYVTGQPLPRHLPEVIGDSTGRFREVVIDHQSGDTVCTDCGLVLGDHCVDVTPKRRKFHDQNPGEDRSRVGASLDPLLDNGVLTTCNSKERKQNKKKDNVDGIAPPSNQLNNAVSNPQKSLAKATKYLESMACWLDKHGLPDEVLHDAEVLYKKAVDKKIRSGRKFSRGRKFEVMVAACLFLACQENNNSRTPKEIAKAANGPSRKEINKMILNWYSEVCGMIAYANLFFQHSFPPHKLVCL</sequence>
<keyword evidence="7" id="KW-0378">Hydrolase</keyword>
<dbReference type="SUPFAM" id="SSF50978">
    <property type="entry name" value="WD40 repeat-like"/>
    <property type="match status" value="1"/>
</dbReference>
<dbReference type="GO" id="GO:0043021">
    <property type="term" value="F:ribonucleoprotein complex binding"/>
    <property type="evidence" value="ECO:0007669"/>
    <property type="project" value="UniProtKB-UniRule"/>
</dbReference>
<dbReference type="Pfam" id="PF12697">
    <property type="entry name" value="Abhydrolase_6"/>
    <property type="match status" value="1"/>
</dbReference>
<dbReference type="Gene3D" id="3.20.20.80">
    <property type="entry name" value="Glycosidases"/>
    <property type="match status" value="1"/>
</dbReference>
<feature type="compositionally biased region" description="Basic and acidic residues" evidence="16">
    <location>
        <begin position="3470"/>
        <end position="3481"/>
    </location>
</feature>
<keyword evidence="20" id="KW-1185">Reference proteome</keyword>
<dbReference type="InterPro" id="IPR000073">
    <property type="entry name" value="AB_hydrolase_1"/>
</dbReference>
<feature type="repeat" description="WD" evidence="14">
    <location>
        <begin position="510"/>
        <end position="555"/>
    </location>
</feature>
<feature type="domain" description="Glycosyl hydrolase family 13 catalytic" evidence="17">
    <location>
        <begin position="1474"/>
        <end position="1802"/>
    </location>
</feature>
<dbReference type="SMART" id="SM00320">
    <property type="entry name" value="WD40"/>
    <property type="match status" value="6"/>
</dbReference>
<evidence type="ECO:0000256" key="5">
    <source>
        <dbReference type="ARBA" id="ARBA00022574"/>
    </source>
</evidence>
<dbReference type="EMBL" id="RDQH01000335">
    <property type="protein sequence ID" value="RXH89663.1"/>
    <property type="molecule type" value="Genomic_DNA"/>
</dbReference>
<dbReference type="Gene3D" id="2.130.10.10">
    <property type="entry name" value="YVTN repeat-like/Quinoprotein amine dehydrogenase"/>
    <property type="match status" value="1"/>
</dbReference>
<feature type="coiled-coil region" evidence="15">
    <location>
        <begin position="986"/>
        <end position="1020"/>
    </location>
</feature>
<dbReference type="InterPro" id="IPR001680">
    <property type="entry name" value="WD40_rpt"/>
</dbReference>
<dbReference type="Pfam" id="PF00382">
    <property type="entry name" value="TFIIB"/>
    <property type="match status" value="1"/>
</dbReference>
<dbReference type="GO" id="GO:0005975">
    <property type="term" value="P:carbohydrate metabolic process"/>
    <property type="evidence" value="ECO:0007669"/>
    <property type="project" value="InterPro"/>
</dbReference>
<feature type="compositionally biased region" description="Basic and acidic residues" evidence="16">
    <location>
        <begin position="2399"/>
        <end position="2414"/>
    </location>
</feature>
<dbReference type="InterPro" id="IPR013780">
    <property type="entry name" value="Glyco_hydro_b"/>
</dbReference>
<comment type="catalytic activity">
    <reaction evidence="1">
        <text>Endohydrolysis of (1-&gt;4)-alpha-D-glucosidic linkages in polysaccharides containing three or more (1-&gt;4)-alpha-linked D-glucose units.</text>
        <dbReference type="EC" id="3.2.1.1"/>
    </reaction>
</comment>
<evidence type="ECO:0000256" key="12">
    <source>
        <dbReference type="ARBA" id="ARBA00023295"/>
    </source>
</evidence>
<comment type="function">
    <text evidence="13">Required for maturation of ribosomal RNAs and formation of the large ribosomal subunit.</text>
</comment>
<dbReference type="CDD" id="cd00200">
    <property type="entry name" value="WD40"/>
    <property type="match status" value="1"/>
</dbReference>
<keyword evidence="3 13" id="KW-0690">Ribosome biogenesis</keyword>
<dbReference type="SMART" id="SM00810">
    <property type="entry name" value="Alpha-amyl_C2"/>
    <property type="match status" value="1"/>
</dbReference>
<evidence type="ECO:0000256" key="16">
    <source>
        <dbReference type="SAM" id="MobiDB-lite"/>
    </source>
</evidence>
<dbReference type="PRINTS" id="PR00111">
    <property type="entry name" value="ABHYDROLASE"/>
</dbReference>
<evidence type="ECO:0000256" key="2">
    <source>
        <dbReference type="ARBA" id="ARBA00001913"/>
    </source>
</evidence>
<dbReference type="Proteomes" id="UP000290289">
    <property type="component" value="Chromosome 9"/>
</dbReference>
<dbReference type="InterPro" id="IPR028599">
    <property type="entry name" value="WDR12/Ytm1"/>
</dbReference>
<dbReference type="SMART" id="SM00642">
    <property type="entry name" value="Aamy"/>
    <property type="match status" value="1"/>
</dbReference>
<feature type="region of interest" description="Disordered" evidence="16">
    <location>
        <begin position="2672"/>
        <end position="2781"/>
    </location>
</feature>
<gene>
    <name evidence="19" type="ORF">DVH24_032020</name>
</gene>
<dbReference type="Pfam" id="PF00400">
    <property type="entry name" value="WD40"/>
    <property type="match status" value="4"/>
</dbReference>
<feature type="coiled-coil region" evidence="15">
    <location>
        <begin position="1176"/>
        <end position="1231"/>
    </location>
</feature>
<feature type="compositionally biased region" description="Polar residues" evidence="16">
    <location>
        <begin position="2672"/>
        <end position="2697"/>
    </location>
</feature>
<evidence type="ECO:0000256" key="9">
    <source>
        <dbReference type="ARBA" id="ARBA00023163"/>
    </source>
</evidence>
<evidence type="ECO:0000256" key="1">
    <source>
        <dbReference type="ARBA" id="ARBA00000548"/>
    </source>
</evidence>
<comment type="caution">
    <text evidence="19">The sequence shown here is derived from an EMBL/GenBank/DDBJ whole genome shotgun (WGS) entry which is preliminary data.</text>
</comment>
<evidence type="ECO:0000256" key="10">
    <source>
        <dbReference type="ARBA" id="ARBA00023242"/>
    </source>
</evidence>
<feature type="compositionally biased region" description="Low complexity" evidence="16">
    <location>
        <begin position="2698"/>
        <end position="2711"/>
    </location>
</feature>
<feature type="compositionally biased region" description="Polar residues" evidence="16">
    <location>
        <begin position="2415"/>
        <end position="2433"/>
    </location>
</feature>
<dbReference type="GO" id="GO:0005730">
    <property type="term" value="C:nucleolus"/>
    <property type="evidence" value="ECO:0007669"/>
    <property type="project" value="UniProtKB-SubCell"/>
</dbReference>
<dbReference type="InterPro" id="IPR017853">
    <property type="entry name" value="GH"/>
</dbReference>
<feature type="region of interest" description="Disordered" evidence="16">
    <location>
        <begin position="2994"/>
        <end position="3019"/>
    </location>
</feature>
<evidence type="ECO:0000256" key="13">
    <source>
        <dbReference type="HAMAP-Rule" id="MF_03029"/>
    </source>
</evidence>
<feature type="repeat" description="WD" evidence="14">
    <location>
        <begin position="727"/>
        <end position="763"/>
    </location>
</feature>
<dbReference type="PROSITE" id="PS50082">
    <property type="entry name" value="WD_REPEATS_2"/>
    <property type="match status" value="3"/>
</dbReference>
<dbReference type="SUPFAM" id="SSF47954">
    <property type="entry name" value="Cyclin-like"/>
    <property type="match status" value="1"/>
</dbReference>
<dbReference type="Pfam" id="PF07821">
    <property type="entry name" value="Alpha-amyl_C2"/>
    <property type="match status" value="1"/>
</dbReference>
<evidence type="ECO:0000259" key="18">
    <source>
        <dbReference type="SMART" id="SM00810"/>
    </source>
</evidence>
<feature type="domain" description="Alpha-amylase C-terminal beta-sheet" evidence="18">
    <location>
        <begin position="1803"/>
        <end position="1867"/>
    </location>
</feature>
<dbReference type="InterPro" id="IPR015943">
    <property type="entry name" value="WD40/YVTN_repeat-like_dom_sf"/>
</dbReference>
<keyword evidence="12" id="KW-0326">Glycosidase</keyword>
<reference evidence="19 20" key="1">
    <citation type="submission" date="2018-10" db="EMBL/GenBank/DDBJ databases">
        <title>A high-quality apple genome assembly.</title>
        <authorList>
            <person name="Hu J."/>
        </authorList>
    </citation>
    <scope>NUCLEOTIDE SEQUENCE [LARGE SCALE GENOMIC DNA]</scope>
    <source>
        <strain evidence="20">cv. HFTH1</strain>
        <tissue evidence="19">Young leaf</tissue>
    </source>
</reference>
<dbReference type="Pfam" id="PF00128">
    <property type="entry name" value="Alpha-amylase"/>
    <property type="match status" value="1"/>
</dbReference>
<comment type="subcellular location">
    <subcellularLocation>
        <location evidence="13">Nucleus</location>
        <location evidence="13">Nucleolus</location>
    </subcellularLocation>
    <subcellularLocation>
        <location evidence="13">Nucleus</location>
        <location evidence="13">Nucleoplasm</location>
    </subcellularLocation>
</comment>
<evidence type="ECO:0000256" key="14">
    <source>
        <dbReference type="PROSITE-ProRule" id="PRU00221"/>
    </source>
</evidence>
<feature type="compositionally biased region" description="Basic and acidic residues" evidence="16">
    <location>
        <begin position="2968"/>
        <end position="2978"/>
    </location>
</feature>
<dbReference type="Gene3D" id="1.10.472.170">
    <property type="match status" value="1"/>
</dbReference>
<keyword evidence="15" id="KW-0175">Coiled coil</keyword>
<feature type="region of interest" description="Disordered" evidence="16">
    <location>
        <begin position="2382"/>
        <end position="2468"/>
    </location>
</feature>
<evidence type="ECO:0000256" key="4">
    <source>
        <dbReference type="ARBA" id="ARBA00022552"/>
    </source>
</evidence>
<dbReference type="SUPFAM" id="SSF51011">
    <property type="entry name" value="Glycosyl hydrolase domain"/>
    <property type="match status" value="1"/>
</dbReference>
<proteinExistence type="inferred from homology"/>
<dbReference type="GO" id="GO:0005654">
    <property type="term" value="C:nucleoplasm"/>
    <property type="evidence" value="ECO:0007669"/>
    <property type="project" value="UniProtKB-SubCell"/>
</dbReference>
<evidence type="ECO:0000256" key="6">
    <source>
        <dbReference type="ARBA" id="ARBA00022737"/>
    </source>
</evidence>
<evidence type="ECO:0000256" key="8">
    <source>
        <dbReference type="ARBA" id="ARBA00023015"/>
    </source>
</evidence>
<dbReference type="InterPro" id="IPR029058">
    <property type="entry name" value="AB_hydrolase_fold"/>
</dbReference>
<feature type="region of interest" description="Disordered" evidence="16">
    <location>
        <begin position="3470"/>
        <end position="3497"/>
    </location>
</feature>
<feature type="compositionally biased region" description="Basic and acidic residues" evidence="16">
    <location>
        <begin position="2712"/>
        <end position="2722"/>
    </location>
</feature>
<dbReference type="Gene3D" id="3.40.50.1820">
    <property type="entry name" value="alpha/beta hydrolase"/>
    <property type="match status" value="1"/>
</dbReference>
<dbReference type="Gene3D" id="2.60.40.1180">
    <property type="entry name" value="Golgi alpha-mannosidase II"/>
    <property type="match status" value="1"/>
</dbReference>
<dbReference type="SUPFAM" id="SSF53474">
    <property type="entry name" value="alpha/beta-Hydrolases"/>
    <property type="match status" value="1"/>
</dbReference>
<feature type="coiled-coil region" evidence="15">
    <location>
        <begin position="3304"/>
        <end position="3331"/>
    </location>
</feature>
<dbReference type="PRINTS" id="PR00685">
    <property type="entry name" value="TIFACTORIIB"/>
</dbReference>
<keyword evidence="8" id="KW-0805">Transcription regulation</keyword>
<dbReference type="InterPro" id="IPR012972">
    <property type="entry name" value="NLE"/>
</dbReference>
<comment type="similarity">
    <text evidence="13">Belongs to the WD repeat WDR12/YTM1 family.</text>
</comment>
<dbReference type="GO" id="GO:0005509">
    <property type="term" value="F:calcium ion binding"/>
    <property type="evidence" value="ECO:0007669"/>
    <property type="project" value="InterPro"/>
</dbReference>
<dbReference type="Pfam" id="PF08154">
    <property type="entry name" value="NLE"/>
    <property type="match status" value="1"/>
</dbReference>
<dbReference type="PROSITE" id="PS50294">
    <property type="entry name" value="WD_REPEATS_REGION"/>
    <property type="match status" value="1"/>
</dbReference>
<evidence type="ECO:0000256" key="7">
    <source>
        <dbReference type="ARBA" id="ARBA00022801"/>
    </source>
</evidence>
<protein>
    <recommendedName>
        <fullName evidence="13">Ribosome biogenesis protein WDR12 homolog</fullName>
    </recommendedName>
</protein>
<dbReference type="InterPro" id="IPR006047">
    <property type="entry name" value="GH13_cat_dom"/>
</dbReference>
<feature type="region of interest" description="Disordered" evidence="16">
    <location>
        <begin position="607"/>
        <end position="628"/>
    </location>
</feature>
<dbReference type="InterPro" id="IPR013150">
    <property type="entry name" value="TFIIB_cyclin"/>
</dbReference>
<dbReference type="SUPFAM" id="SSF51445">
    <property type="entry name" value="(Trans)glycosidases"/>
    <property type="match status" value="1"/>
</dbReference>
<evidence type="ECO:0000256" key="3">
    <source>
        <dbReference type="ARBA" id="ARBA00022517"/>
    </source>
</evidence>
<comment type="cofactor">
    <cofactor evidence="2">
        <name>Ca(2+)</name>
        <dbReference type="ChEBI" id="CHEBI:29108"/>
    </cofactor>
</comment>
<feature type="region of interest" description="Disordered" evidence="16">
    <location>
        <begin position="3437"/>
        <end position="3456"/>
    </location>
</feature>
<dbReference type="GO" id="GO:0017025">
    <property type="term" value="F:TBP-class protein binding"/>
    <property type="evidence" value="ECO:0007669"/>
    <property type="project" value="InterPro"/>
</dbReference>
<evidence type="ECO:0000256" key="11">
    <source>
        <dbReference type="ARBA" id="ARBA00023277"/>
    </source>
</evidence>
<feature type="compositionally biased region" description="Polar residues" evidence="16">
    <location>
        <begin position="3487"/>
        <end position="3497"/>
    </location>
</feature>
<evidence type="ECO:0000313" key="19">
    <source>
        <dbReference type="EMBL" id="RXH89663.1"/>
    </source>
</evidence>
<dbReference type="CDD" id="cd11314">
    <property type="entry name" value="AmyAc_arch_bac_plant_AmyA"/>
    <property type="match status" value="1"/>
</dbReference>
<dbReference type="GO" id="GO:0030687">
    <property type="term" value="C:preribosome, large subunit precursor"/>
    <property type="evidence" value="ECO:0007669"/>
    <property type="project" value="UniProtKB-UniRule"/>
</dbReference>
<keyword evidence="5 14" id="KW-0853">WD repeat</keyword>
<name>A0A498J784_MALDO</name>
<keyword evidence="6" id="KW-0677">Repeat</keyword>
<dbReference type="PROSITE" id="PS00678">
    <property type="entry name" value="WD_REPEATS_1"/>
    <property type="match status" value="1"/>
</dbReference>
<keyword evidence="4 13" id="KW-0698">rRNA processing</keyword>
<organism evidence="19 20">
    <name type="scientific">Malus domestica</name>
    <name type="common">Apple</name>
    <name type="synonym">Pyrus malus</name>
    <dbReference type="NCBI Taxonomy" id="3750"/>
    <lineage>
        <taxon>Eukaryota</taxon>
        <taxon>Viridiplantae</taxon>
        <taxon>Streptophyta</taxon>
        <taxon>Embryophyta</taxon>
        <taxon>Tracheophyta</taxon>
        <taxon>Spermatophyta</taxon>
        <taxon>Magnoliopsida</taxon>
        <taxon>eudicotyledons</taxon>
        <taxon>Gunneridae</taxon>
        <taxon>Pentapetalae</taxon>
        <taxon>rosids</taxon>
        <taxon>fabids</taxon>
        <taxon>Rosales</taxon>
        <taxon>Rosaceae</taxon>
        <taxon>Amygdaloideae</taxon>
        <taxon>Maleae</taxon>
        <taxon>Malus</taxon>
    </lineage>
</organism>
<accession>A0A498J784</accession>
<evidence type="ECO:0000256" key="15">
    <source>
        <dbReference type="SAM" id="Coils"/>
    </source>
</evidence>
<feature type="repeat" description="WD" evidence="14">
    <location>
        <begin position="641"/>
        <end position="681"/>
    </location>
</feature>
<dbReference type="InterPro" id="IPR036322">
    <property type="entry name" value="WD40_repeat_dom_sf"/>
</dbReference>
<dbReference type="STRING" id="3750.A0A498J784"/>
<evidence type="ECO:0000313" key="20">
    <source>
        <dbReference type="Proteomes" id="UP000290289"/>
    </source>
</evidence>
<keyword evidence="10 13" id="KW-0539">Nucleus</keyword>
<feature type="compositionally biased region" description="Polar residues" evidence="16">
    <location>
        <begin position="2727"/>
        <end position="2773"/>
    </location>
</feature>
<dbReference type="InterPro" id="IPR019775">
    <property type="entry name" value="WD40_repeat_CS"/>
</dbReference>
<dbReference type="GO" id="GO:0000463">
    <property type="term" value="P:maturation of LSU-rRNA from tricistronic rRNA transcript (SSU-rRNA, 5.8S rRNA, LSU-rRNA)"/>
    <property type="evidence" value="ECO:0007669"/>
    <property type="project" value="UniProtKB-UniRule"/>
</dbReference>
<feature type="region of interest" description="Disordered" evidence="16">
    <location>
        <begin position="2954"/>
        <end position="2978"/>
    </location>
</feature>
<evidence type="ECO:0000259" key="17">
    <source>
        <dbReference type="SMART" id="SM00642"/>
    </source>
</evidence>
<dbReference type="GO" id="GO:0004556">
    <property type="term" value="F:alpha-amylase activity"/>
    <property type="evidence" value="ECO:0007669"/>
    <property type="project" value="UniProtKB-EC"/>
</dbReference>
<dbReference type="InterPro" id="IPR012850">
    <property type="entry name" value="A-amylase_bs_C"/>
</dbReference>
<dbReference type="PANTHER" id="PTHR31267">
    <property type="entry name" value="DENTIN SIALOPHOSPHOPROTEIN-LIKE PROTEIN"/>
    <property type="match status" value="1"/>
</dbReference>
<dbReference type="InterPro" id="IPR000812">
    <property type="entry name" value="TFIIB"/>
</dbReference>
<dbReference type="GO" id="GO:0070897">
    <property type="term" value="P:transcription preinitiation complex assembly"/>
    <property type="evidence" value="ECO:0007669"/>
    <property type="project" value="InterPro"/>
</dbReference>
<dbReference type="GO" id="GO:0000466">
    <property type="term" value="P:maturation of 5.8S rRNA from tricistronic rRNA transcript (SSU-rRNA, 5.8S rRNA, LSU-rRNA)"/>
    <property type="evidence" value="ECO:0007669"/>
    <property type="project" value="UniProtKB-UniRule"/>
</dbReference>